<dbReference type="PANTHER" id="PTHR24305:SF103">
    <property type="entry name" value="P450, PUTATIVE (EUROFUNG)-RELATED"/>
    <property type="match status" value="1"/>
</dbReference>
<dbReference type="GO" id="GO:0004497">
    <property type="term" value="F:monooxygenase activity"/>
    <property type="evidence" value="ECO:0007669"/>
    <property type="project" value="InterPro"/>
</dbReference>
<dbReference type="EMBL" id="SWKU01000049">
    <property type="protein sequence ID" value="KAF2993660.1"/>
    <property type="molecule type" value="Genomic_DNA"/>
</dbReference>
<comment type="caution">
    <text evidence="1">The sequence shown here is derived from an EMBL/GenBank/DDBJ whole genome shotgun (WGS) entry which is preliminary data.</text>
</comment>
<accession>A0A9P4T4U6</accession>
<proteinExistence type="predicted"/>
<dbReference type="GO" id="GO:0016705">
    <property type="term" value="F:oxidoreductase activity, acting on paired donors, with incorporation or reduction of molecular oxygen"/>
    <property type="evidence" value="ECO:0007669"/>
    <property type="project" value="InterPro"/>
</dbReference>
<protein>
    <recommendedName>
        <fullName evidence="3">Cytochrome P450</fullName>
    </recommendedName>
</protein>
<sequence>MSKEATDRKDILTSLIKAVDPESGAKLTELDINTEAFAMLVAGSHTTSGTLTLLFAHLLRSPTIMQKVLQELDSKLDGHGTKSYPYPIAGLEDRLPYTMACIQENFRINPVFTMPLPREVTAAEGMSIDGHSIPKGYLALIMSCTTLKRFGVSNMMSIFLRDF</sequence>
<dbReference type="AlphaFoldDB" id="A0A9P4T4U6"/>
<organism evidence="1 2">
    <name type="scientific">Curvularia kusanoi</name>
    <name type="common">Cochliobolus kusanoi</name>
    <dbReference type="NCBI Taxonomy" id="90978"/>
    <lineage>
        <taxon>Eukaryota</taxon>
        <taxon>Fungi</taxon>
        <taxon>Dikarya</taxon>
        <taxon>Ascomycota</taxon>
        <taxon>Pezizomycotina</taxon>
        <taxon>Dothideomycetes</taxon>
        <taxon>Pleosporomycetidae</taxon>
        <taxon>Pleosporales</taxon>
        <taxon>Pleosporineae</taxon>
        <taxon>Pleosporaceae</taxon>
        <taxon>Curvularia</taxon>
    </lineage>
</organism>
<reference evidence="1" key="1">
    <citation type="submission" date="2019-04" db="EMBL/GenBank/DDBJ databases">
        <title>Sequencing of skin fungus with MAO and IRED activity.</title>
        <authorList>
            <person name="Marsaioli A.J."/>
            <person name="Bonatto J.M.C."/>
            <person name="Reis Junior O."/>
        </authorList>
    </citation>
    <scope>NUCLEOTIDE SEQUENCE</scope>
    <source>
        <strain evidence="1">30M1</strain>
    </source>
</reference>
<evidence type="ECO:0000313" key="2">
    <source>
        <dbReference type="Proteomes" id="UP000801428"/>
    </source>
</evidence>
<dbReference type="PANTHER" id="PTHR24305">
    <property type="entry name" value="CYTOCHROME P450"/>
    <property type="match status" value="1"/>
</dbReference>
<evidence type="ECO:0008006" key="3">
    <source>
        <dbReference type="Google" id="ProtNLM"/>
    </source>
</evidence>
<dbReference type="SUPFAM" id="SSF48264">
    <property type="entry name" value="Cytochrome P450"/>
    <property type="match status" value="1"/>
</dbReference>
<dbReference type="InterPro" id="IPR001128">
    <property type="entry name" value="Cyt_P450"/>
</dbReference>
<dbReference type="InterPro" id="IPR050121">
    <property type="entry name" value="Cytochrome_P450_monoxygenase"/>
</dbReference>
<gene>
    <name evidence="1" type="ORF">E8E13_000303</name>
</gene>
<dbReference type="GO" id="GO:0005506">
    <property type="term" value="F:iron ion binding"/>
    <property type="evidence" value="ECO:0007669"/>
    <property type="project" value="InterPro"/>
</dbReference>
<name>A0A9P4T4U6_CURKU</name>
<dbReference type="InterPro" id="IPR036396">
    <property type="entry name" value="Cyt_P450_sf"/>
</dbReference>
<dbReference type="Pfam" id="PF00067">
    <property type="entry name" value="p450"/>
    <property type="match status" value="1"/>
</dbReference>
<evidence type="ECO:0000313" key="1">
    <source>
        <dbReference type="EMBL" id="KAF2993660.1"/>
    </source>
</evidence>
<keyword evidence="2" id="KW-1185">Reference proteome</keyword>
<dbReference type="OrthoDB" id="1470350at2759"/>
<dbReference type="Proteomes" id="UP000801428">
    <property type="component" value="Unassembled WGS sequence"/>
</dbReference>
<dbReference type="GO" id="GO:0020037">
    <property type="term" value="F:heme binding"/>
    <property type="evidence" value="ECO:0007669"/>
    <property type="project" value="InterPro"/>
</dbReference>
<dbReference type="Gene3D" id="1.10.630.10">
    <property type="entry name" value="Cytochrome P450"/>
    <property type="match status" value="1"/>
</dbReference>